<keyword evidence="4" id="KW-1185">Reference proteome</keyword>
<feature type="compositionally biased region" description="Low complexity" evidence="1">
    <location>
        <begin position="1"/>
        <end position="12"/>
    </location>
</feature>
<dbReference type="Proteomes" id="UP001331761">
    <property type="component" value="Unassembled WGS sequence"/>
</dbReference>
<name>A0AAN8FSR0_TRICO</name>
<evidence type="ECO:0000313" key="4">
    <source>
        <dbReference type="Proteomes" id="UP001331761"/>
    </source>
</evidence>
<dbReference type="SUPFAM" id="SSF46934">
    <property type="entry name" value="UBA-like"/>
    <property type="match status" value="1"/>
</dbReference>
<sequence length="158" mass="17512">MRSSASQISGIDSSHENDCGEQEDHDIKVATLLSQGFEQPDVEMALQKSNNDVNKAYNLLSGNKEPVHDIFSSGITEWNNEDYEAGPSSDIFPTSSFRCMRRTVNSDGCSIFTNHLSVMRCTEASNDLLNSSVFDPVCDEFVDVYLPKCISLHVNPPE</sequence>
<dbReference type="Gene3D" id="1.10.8.10">
    <property type="entry name" value="DNA helicase RuvA subunit, C-terminal domain"/>
    <property type="match status" value="1"/>
</dbReference>
<dbReference type="InterPro" id="IPR009060">
    <property type="entry name" value="UBA-like_sf"/>
</dbReference>
<dbReference type="PROSITE" id="PS50030">
    <property type="entry name" value="UBA"/>
    <property type="match status" value="1"/>
</dbReference>
<protein>
    <recommendedName>
        <fullName evidence="2">UBA domain-containing protein</fullName>
    </recommendedName>
</protein>
<dbReference type="InterPro" id="IPR015940">
    <property type="entry name" value="UBA"/>
</dbReference>
<dbReference type="AlphaFoldDB" id="A0AAN8FSR0"/>
<feature type="region of interest" description="Disordered" evidence="1">
    <location>
        <begin position="1"/>
        <end position="22"/>
    </location>
</feature>
<evidence type="ECO:0000256" key="1">
    <source>
        <dbReference type="SAM" id="MobiDB-lite"/>
    </source>
</evidence>
<comment type="caution">
    <text evidence="3">The sequence shown here is derived from an EMBL/GenBank/DDBJ whole genome shotgun (WGS) entry which is preliminary data.</text>
</comment>
<proteinExistence type="predicted"/>
<gene>
    <name evidence="3" type="ORF">GCK32_008398</name>
</gene>
<evidence type="ECO:0000313" key="3">
    <source>
        <dbReference type="EMBL" id="KAK5981110.1"/>
    </source>
</evidence>
<evidence type="ECO:0000259" key="2">
    <source>
        <dbReference type="PROSITE" id="PS50030"/>
    </source>
</evidence>
<feature type="non-terminal residue" evidence="3">
    <location>
        <position position="158"/>
    </location>
</feature>
<organism evidence="3 4">
    <name type="scientific">Trichostrongylus colubriformis</name>
    <name type="common">Black scour worm</name>
    <dbReference type="NCBI Taxonomy" id="6319"/>
    <lineage>
        <taxon>Eukaryota</taxon>
        <taxon>Metazoa</taxon>
        <taxon>Ecdysozoa</taxon>
        <taxon>Nematoda</taxon>
        <taxon>Chromadorea</taxon>
        <taxon>Rhabditida</taxon>
        <taxon>Rhabditina</taxon>
        <taxon>Rhabditomorpha</taxon>
        <taxon>Strongyloidea</taxon>
        <taxon>Trichostrongylidae</taxon>
        <taxon>Trichostrongylus</taxon>
    </lineage>
</organism>
<reference evidence="3 4" key="1">
    <citation type="submission" date="2019-10" db="EMBL/GenBank/DDBJ databases">
        <title>Assembly and Annotation for the nematode Trichostrongylus colubriformis.</title>
        <authorList>
            <person name="Martin J."/>
        </authorList>
    </citation>
    <scope>NUCLEOTIDE SEQUENCE [LARGE SCALE GENOMIC DNA]</scope>
    <source>
        <strain evidence="3">G859</strain>
        <tissue evidence="3">Whole worm</tissue>
    </source>
</reference>
<accession>A0AAN8FSR0</accession>
<dbReference type="EMBL" id="WIXE01006646">
    <property type="protein sequence ID" value="KAK5981110.1"/>
    <property type="molecule type" value="Genomic_DNA"/>
</dbReference>
<feature type="domain" description="UBA" evidence="2">
    <location>
        <begin position="22"/>
        <end position="63"/>
    </location>
</feature>